<name>R4X3Z4_9BURK</name>
<dbReference type="InterPro" id="IPR006680">
    <property type="entry name" value="Amidohydro-rel"/>
</dbReference>
<evidence type="ECO:0000256" key="3">
    <source>
        <dbReference type="ARBA" id="ARBA00022723"/>
    </source>
</evidence>
<evidence type="ECO:0000256" key="1">
    <source>
        <dbReference type="ARBA" id="ARBA00001947"/>
    </source>
</evidence>
<dbReference type="InterPro" id="IPR011778">
    <property type="entry name" value="Hydantoinase/dihydroPyrase"/>
</dbReference>
<dbReference type="PANTHER" id="PTHR11647">
    <property type="entry name" value="HYDRANTOINASE/DIHYDROPYRIMIDINASE FAMILY MEMBER"/>
    <property type="match status" value="1"/>
</dbReference>
<dbReference type="GO" id="GO:0046872">
    <property type="term" value="F:metal ion binding"/>
    <property type="evidence" value="ECO:0007669"/>
    <property type="project" value="UniProtKB-KW"/>
</dbReference>
<dbReference type="Pfam" id="PF01979">
    <property type="entry name" value="Amidohydro_1"/>
    <property type="match status" value="1"/>
</dbReference>
<evidence type="ECO:0000256" key="2">
    <source>
        <dbReference type="ARBA" id="ARBA00008829"/>
    </source>
</evidence>
<evidence type="ECO:0000259" key="6">
    <source>
        <dbReference type="Pfam" id="PF01979"/>
    </source>
</evidence>
<sequence length="503" mass="54816">MQQFDLTIRHGLVASDEAVFEADVGIVGDRIVEVARGLPAGRRDIDATGRYVLPGGIDTHCHVEQRSGMGIMGADDWYSASVAAAYGGTTMIVPFAAQHRGHSLKQVADDYAALAAAKSVIDYSYHLIVSETDRQTLQEDLVEQIRRGITSFKVYMTYDQLKIDDYQMLDVLALAARERALVMVHAENNDVIRWVSQKLLESGRTAPKYHATSHVALAESEATNRVIQLSKLFDVPVLIVHVSAQDALATIGAAQRMGAQVYGETCPHYLLLTEDAMDLPGVEGAKYCCSPPLRDANAQEALWTALKDGVLQTVSSDHAPYRFDESGKLPHGDATTFKQMANGMPGLETRLPLLFSEGVNKGRMTLPEFVALSATNHARMYGIAPRKGLVTVGADADIAVWDPRHEVVLTASGLHDRVGYTPYEGTKVTGWPRTVISAGRVIVDDGRFDAQPGSGRFIPRSTPLPFQNERALSASSRFFRGLAEGASSEAHATFGYTDRKNQN</sequence>
<dbReference type="AlphaFoldDB" id="R4X3Z4"/>
<proteinExistence type="inferred from homology"/>
<dbReference type="EMBL" id="AP013060">
    <property type="protein sequence ID" value="BAN26852.1"/>
    <property type="molecule type" value="Genomic_DNA"/>
</dbReference>
<protein>
    <submittedName>
        <fullName evidence="7">D-hydantoinase</fullName>
    </submittedName>
</protein>
<dbReference type="NCBIfam" id="NF009941">
    <property type="entry name" value="PRK13404.1"/>
    <property type="match status" value="1"/>
</dbReference>
<dbReference type="FunFam" id="3.20.20.140:FF:000174">
    <property type="entry name" value="Dihydropyrimidinase-related protein 2"/>
    <property type="match status" value="1"/>
</dbReference>
<evidence type="ECO:0000256" key="4">
    <source>
        <dbReference type="ARBA" id="ARBA00022801"/>
    </source>
</evidence>
<accession>R4X3Z4</accession>
<reference evidence="7 8" key="2">
    <citation type="journal article" date="2018" name="Int. J. Syst. Evol. Microbiol.">
        <title>Burkholderia insecticola sp. nov., a gut symbiotic bacterium of the bean bug Riptortus pedestris.</title>
        <authorList>
            <person name="Takeshita K."/>
            <person name="Tamaki H."/>
            <person name="Ohbayashi T."/>
            <person name="Meng X.-Y."/>
            <person name="Sone T."/>
            <person name="Mitani Y."/>
            <person name="Peeters C."/>
            <person name="Kikuchi Y."/>
            <person name="Vandamme P."/>
        </authorList>
    </citation>
    <scope>NUCLEOTIDE SEQUENCE [LARGE SCALE GENOMIC DNA]</scope>
    <source>
        <strain evidence="7">RPE64</strain>
    </source>
</reference>
<feature type="domain" description="Amidohydrolase-related" evidence="6">
    <location>
        <begin position="51"/>
        <end position="441"/>
    </location>
</feature>
<keyword evidence="4" id="KW-0378">Hydrolase</keyword>
<dbReference type="InterPro" id="IPR050378">
    <property type="entry name" value="Metallo-dep_Hydrolases_sf"/>
</dbReference>
<dbReference type="KEGG" id="buo:BRPE64_CCDS07690"/>
<dbReference type="GO" id="GO:0016812">
    <property type="term" value="F:hydrolase activity, acting on carbon-nitrogen (but not peptide) bonds, in cyclic amides"/>
    <property type="evidence" value="ECO:0007669"/>
    <property type="project" value="TreeGrafter"/>
</dbReference>
<comment type="cofactor">
    <cofactor evidence="1">
        <name>Zn(2+)</name>
        <dbReference type="ChEBI" id="CHEBI:29105"/>
    </cofactor>
</comment>
<dbReference type="OrthoDB" id="5687299at2"/>
<dbReference type="NCBIfam" id="TIGR02033">
    <property type="entry name" value="D-hydantoinase"/>
    <property type="match status" value="1"/>
</dbReference>
<gene>
    <name evidence="7" type="primary">hyuA</name>
    <name evidence="7" type="ORF">BRPE64_CCDS07690</name>
</gene>
<evidence type="ECO:0000313" key="7">
    <source>
        <dbReference type="EMBL" id="BAN26852.1"/>
    </source>
</evidence>
<dbReference type="RefSeq" id="WP_016347561.1">
    <property type="nucleotide sequence ID" value="NC_021288.1"/>
</dbReference>
<evidence type="ECO:0000256" key="5">
    <source>
        <dbReference type="PIRSR" id="PIRSR611778-50"/>
    </source>
</evidence>
<dbReference type="Gene3D" id="3.20.20.140">
    <property type="entry name" value="Metal-dependent hydrolases"/>
    <property type="match status" value="1"/>
</dbReference>
<comment type="PTM">
    <text evidence="5">Carbamylation allows a single lysine to coordinate two divalent metal cations.</text>
</comment>
<dbReference type="SUPFAM" id="SSF51338">
    <property type="entry name" value="Composite domain of metallo-dependent hydrolases"/>
    <property type="match status" value="2"/>
</dbReference>
<dbReference type="InterPro" id="IPR032466">
    <property type="entry name" value="Metal_Hydrolase"/>
</dbReference>
<dbReference type="HOGENOM" id="CLU_015572_2_0_4"/>
<keyword evidence="3" id="KW-0479">Metal-binding</keyword>
<keyword evidence="8" id="KW-1185">Reference proteome</keyword>
<dbReference type="STRING" id="758793.BRPE64_CCDS07690"/>
<dbReference type="SUPFAM" id="SSF51556">
    <property type="entry name" value="Metallo-dependent hydrolases"/>
    <property type="match status" value="1"/>
</dbReference>
<feature type="modified residue" description="N6-carboxylysine" evidence="5">
    <location>
        <position position="153"/>
    </location>
</feature>
<dbReference type="GO" id="GO:0005829">
    <property type="term" value="C:cytosol"/>
    <property type="evidence" value="ECO:0007669"/>
    <property type="project" value="TreeGrafter"/>
</dbReference>
<dbReference type="PATRIC" id="fig|758793.3.peg.5078"/>
<dbReference type="PANTHER" id="PTHR11647:SF1">
    <property type="entry name" value="COLLAPSIN RESPONSE MEDIATOR PROTEIN"/>
    <property type="match status" value="1"/>
</dbReference>
<dbReference type="Gene3D" id="2.30.40.10">
    <property type="entry name" value="Urease, subunit C, domain 1"/>
    <property type="match status" value="1"/>
</dbReference>
<comment type="similarity">
    <text evidence="2">Belongs to the metallo-dependent hydrolases superfamily. Hydantoinase/dihydropyrimidinase family.</text>
</comment>
<evidence type="ECO:0000313" key="8">
    <source>
        <dbReference type="Proteomes" id="UP000013966"/>
    </source>
</evidence>
<dbReference type="Proteomes" id="UP000013966">
    <property type="component" value="Chromosome 3"/>
</dbReference>
<dbReference type="InterPro" id="IPR011059">
    <property type="entry name" value="Metal-dep_hydrolase_composite"/>
</dbReference>
<dbReference type="CDD" id="cd01314">
    <property type="entry name" value="D-HYD"/>
    <property type="match status" value="1"/>
</dbReference>
<organism evidence="7 8">
    <name type="scientific">Caballeronia insecticola</name>
    <dbReference type="NCBI Taxonomy" id="758793"/>
    <lineage>
        <taxon>Bacteria</taxon>
        <taxon>Pseudomonadati</taxon>
        <taxon>Pseudomonadota</taxon>
        <taxon>Betaproteobacteria</taxon>
        <taxon>Burkholderiales</taxon>
        <taxon>Burkholderiaceae</taxon>
        <taxon>Caballeronia</taxon>
    </lineage>
</organism>
<reference evidence="7 8" key="1">
    <citation type="journal article" date="2013" name="Genome Announc.">
        <title>Complete Genome Sequence of Burkholderia sp. Strain RPE64, Bacterial Symbiont of the Bean Bug Riptortus pedestris.</title>
        <authorList>
            <person name="Shibata T.F."/>
            <person name="Maeda T."/>
            <person name="Nikoh N."/>
            <person name="Yamaguchi K."/>
            <person name="Oshima K."/>
            <person name="Hattori M."/>
            <person name="Nishiyama T."/>
            <person name="Hasebe M."/>
            <person name="Fukatsu T."/>
            <person name="Kikuchi Y."/>
            <person name="Shigenobu S."/>
        </authorList>
    </citation>
    <scope>NUCLEOTIDE SEQUENCE [LARGE SCALE GENOMIC DNA]</scope>
</reference>